<feature type="domain" description="Glycosyl transferase CAP10" evidence="3">
    <location>
        <begin position="252"/>
        <end position="488"/>
    </location>
</feature>
<sequence length="488" mass="55164">MRMQRSASFAALVAGEAMVEEPRVARKIAGSAGPVDLRSLVDSLGAATGVTFEIWRRQADSWAMVLRVLEALITCSCSKQAPAPRWMLQEIESDLSPWRGQQIARSDMDAMERQWGHVFCRFRVQGGQLSTCDPSTIEVLGKLGGRGSEPWGQFEAMSRAARLLLALGLLSEDSDFFVSVNIYDHAQMPVPVLTKARAVFAPGLLRVPSYELVGPLLDRIRIDLGPVMDWETKAPLLYWRGGMRSFNSCPCPSDMSVWPPAWSRFNMSRFLTTEEHSPGPGNCDDLCRGVCQMVDSSISEAERSGQRLQHCRCHRHITNRTTFEFANRVRLCELSRKHPALVDAKLSYVPPSYDGFVSDTCKDRDYTVEYSPFSDHAHFRYLMSTDGSTIDDTRVYWMLSTGSLVFKQITPLLPFGVPGLEPWRHFVPVREDLADLVAKVRWARRHDAECRAMAERARDFAARYFTEDQILHYILRAIQQYQSLLASP</sequence>
<dbReference type="Proteomes" id="UP000626109">
    <property type="component" value="Unassembled WGS sequence"/>
</dbReference>
<evidence type="ECO:0000313" key="4">
    <source>
        <dbReference type="EMBL" id="CAE8625048.1"/>
    </source>
</evidence>
<proteinExistence type="inferred from homology"/>
<evidence type="ECO:0000313" key="5">
    <source>
        <dbReference type="Proteomes" id="UP000626109"/>
    </source>
</evidence>
<organism evidence="4 5">
    <name type="scientific">Polarella glacialis</name>
    <name type="common">Dinoflagellate</name>
    <dbReference type="NCBI Taxonomy" id="89957"/>
    <lineage>
        <taxon>Eukaryota</taxon>
        <taxon>Sar</taxon>
        <taxon>Alveolata</taxon>
        <taxon>Dinophyceae</taxon>
        <taxon>Suessiales</taxon>
        <taxon>Suessiaceae</taxon>
        <taxon>Polarella</taxon>
    </lineage>
</organism>
<accession>A0A813GIE9</accession>
<dbReference type="PANTHER" id="PTHR12203">
    <property type="entry name" value="KDEL LYS-ASP-GLU-LEU CONTAINING - RELATED"/>
    <property type="match status" value="1"/>
</dbReference>
<protein>
    <recommendedName>
        <fullName evidence="3">Glycosyl transferase CAP10 domain-containing protein</fullName>
    </recommendedName>
</protein>
<comment type="caution">
    <text evidence="4">The sequence shown here is derived from an EMBL/GenBank/DDBJ whole genome shotgun (WGS) entry which is preliminary data.</text>
</comment>
<comment type="similarity">
    <text evidence="1">Belongs to the glycosyltransferase 90 family.</text>
</comment>
<evidence type="ECO:0000256" key="2">
    <source>
        <dbReference type="ARBA" id="ARBA00022679"/>
    </source>
</evidence>
<dbReference type="Pfam" id="PF05686">
    <property type="entry name" value="Glyco_transf_90"/>
    <property type="match status" value="1"/>
</dbReference>
<dbReference type="PANTHER" id="PTHR12203:SF35">
    <property type="entry name" value="PROTEIN O-GLUCOSYLTRANSFERASE 1"/>
    <property type="match status" value="1"/>
</dbReference>
<keyword evidence="2" id="KW-0808">Transferase</keyword>
<gene>
    <name evidence="4" type="ORF">PGLA2088_LOCUS397</name>
</gene>
<dbReference type="InterPro" id="IPR051091">
    <property type="entry name" value="O-Glucosyltr/Glycosyltrsf_90"/>
</dbReference>
<dbReference type="SMART" id="SM00672">
    <property type="entry name" value="CAP10"/>
    <property type="match status" value="1"/>
</dbReference>
<dbReference type="AlphaFoldDB" id="A0A813GIE9"/>
<reference evidence="4" key="1">
    <citation type="submission" date="2021-02" db="EMBL/GenBank/DDBJ databases">
        <authorList>
            <person name="Dougan E. K."/>
            <person name="Rhodes N."/>
            <person name="Thang M."/>
            <person name="Chan C."/>
        </authorList>
    </citation>
    <scope>NUCLEOTIDE SEQUENCE</scope>
</reference>
<dbReference type="InterPro" id="IPR006598">
    <property type="entry name" value="CAP10"/>
</dbReference>
<dbReference type="EMBL" id="CAJNNW010000232">
    <property type="protein sequence ID" value="CAE8625048.1"/>
    <property type="molecule type" value="Genomic_DNA"/>
</dbReference>
<evidence type="ECO:0000256" key="1">
    <source>
        <dbReference type="ARBA" id="ARBA00010118"/>
    </source>
</evidence>
<dbReference type="GO" id="GO:0016740">
    <property type="term" value="F:transferase activity"/>
    <property type="evidence" value="ECO:0007669"/>
    <property type="project" value="UniProtKB-KW"/>
</dbReference>
<evidence type="ECO:0000259" key="3">
    <source>
        <dbReference type="SMART" id="SM00672"/>
    </source>
</evidence>
<name>A0A813GIE9_POLGL</name>